<dbReference type="EC" id="4.3.2.7" evidence="1"/>
<sequence length="248" mass="28239">MSPNDPYRHHPGLRGKIRPAAESFFRDLDLEEFDRRIAENGMPEDWRTPDAEREAKRHNVLEGRWDRDLWVFAFGSLMWDPAMEFAEVLRGRTEDYERRFCLIDTGGRGSVEHPALQLAIDDVAGAARGCDGLAFRIEADRIDHETFVLFRREMISHAYRPVWLQLDTVIGRIEALAFAADHSSDRIDTTIPVDEQARMIAKAEGMLGTNAEYLTETRNRLAMLDLDDPYVTDLCARVASLRGADSSA</sequence>
<name>A0A2U2C646_9RHOB</name>
<dbReference type="GO" id="GO:0006751">
    <property type="term" value="P:glutathione catabolic process"/>
    <property type="evidence" value="ECO:0007669"/>
    <property type="project" value="InterPro"/>
</dbReference>
<dbReference type="InterPro" id="IPR006840">
    <property type="entry name" value="ChaC"/>
</dbReference>
<evidence type="ECO:0000313" key="3">
    <source>
        <dbReference type="EMBL" id="PWE27332.1"/>
    </source>
</evidence>
<dbReference type="InterPro" id="IPR013024">
    <property type="entry name" value="GGCT-like"/>
</dbReference>
<comment type="caution">
    <text evidence="3">The sequence shown here is derived from an EMBL/GenBank/DDBJ whole genome shotgun (WGS) entry which is preliminary data.</text>
</comment>
<proteinExistence type="predicted"/>
<dbReference type="GeneID" id="94366567"/>
<dbReference type="OrthoDB" id="9795692at2"/>
<dbReference type="GO" id="GO:0016740">
    <property type="term" value="F:transferase activity"/>
    <property type="evidence" value="ECO:0007669"/>
    <property type="project" value="UniProtKB-KW"/>
</dbReference>
<organism evidence="3 4">
    <name type="scientific">Pararhodobacter marinus</name>
    <dbReference type="NCBI Taxonomy" id="2184063"/>
    <lineage>
        <taxon>Bacteria</taxon>
        <taxon>Pseudomonadati</taxon>
        <taxon>Pseudomonadota</taxon>
        <taxon>Alphaproteobacteria</taxon>
        <taxon>Rhodobacterales</taxon>
        <taxon>Paracoccaceae</taxon>
        <taxon>Pararhodobacter</taxon>
    </lineage>
</organism>
<dbReference type="CDD" id="cd06661">
    <property type="entry name" value="GGCT_like"/>
    <property type="match status" value="1"/>
</dbReference>
<dbReference type="RefSeq" id="WP_109534522.1">
    <property type="nucleotide sequence ID" value="NZ_CAXPUO010000063.1"/>
</dbReference>
<dbReference type="AlphaFoldDB" id="A0A2U2C646"/>
<dbReference type="Proteomes" id="UP000244940">
    <property type="component" value="Unassembled WGS sequence"/>
</dbReference>
<keyword evidence="4" id="KW-1185">Reference proteome</keyword>
<dbReference type="PANTHER" id="PTHR12192:SF2">
    <property type="entry name" value="GLUTATHIONE-SPECIFIC GAMMA-GLUTAMYLCYCLOTRANSFERASE 2"/>
    <property type="match status" value="1"/>
</dbReference>
<protein>
    <recommendedName>
        <fullName evidence="1">glutathione-specific gamma-glutamylcyclotransferase</fullName>
        <ecNumber evidence="1">4.3.2.7</ecNumber>
    </recommendedName>
</protein>
<evidence type="ECO:0000313" key="4">
    <source>
        <dbReference type="Proteomes" id="UP000244940"/>
    </source>
</evidence>
<dbReference type="EMBL" id="QEYD01000011">
    <property type="protein sequence ID" value="PWE27332.1"/>
    <property type="molecule type" value="Genomic_DNA"/>
</dbReference>
<dbReference type="Pfam" id="PF04752">
    <property type="entry name" value="ChaC"/>
    <property type="match status" value="1"/>
</dbReference>
<evidence type="ECO:0000256" key="2">
    <source>
        <dbReference type="ARBA" id="ARBA00023239"/>
    </source>
</evidence>
<dbReference type="Gene3D" id="3.10.490.10">
    <property type="entry name" value="Gamma-glutamyl cyclotransferase-like"/>
    <property type="match status" value="1"/>
</dbReference>
<gene>
    <name evidence="3" type="ORF">C4N9_16860</name>
</gene>
<reference evidence="3 4" key="1">
    <citation type="submission" date="2018-05" db="EMBL/GenBank/DDBJ databases">
        <title>Pararhodobacter marina sp. nov., isolated from deep-sea water of the Indian Ocean.</title>
        <authorList>
            <person name="Lai Q.Sr."/>
            <person name="Liu X."/>
            <person name="Shao Z."/>
        </authorList>
    </citation>
    <scope>NUCLEOTIDE SEQUENCE [LARGE SCALE GENOMIC DNA]</scope>
    <source>
        <strain evidence="3 4">CIC4N-9</strain>
    </source>
</reference>
<keyword evidence="2" id="KW-0456">Lyase</keyword>
<dbReference type="GO" id="GO:0061928">
    <property type="term" value="F:glutathione specific gamma-glutamylcyclotransferase activity"/>
    <property type="evidence" value="ECO:0007669"/>
    <property type="project" value="UniProtKB-EC"/>
</dbReference>
<accession>A0A2U2C646</accession>
<keyword evidence="3" id="KW-0808">Transferase</keyword>
<dbReference type="GO" id="GO:0005737">
    <property type="term" value="C:cytoplasm"/>
    <property type="evidence" value="ECO:0007669"/>
    <property type="project" value="TreeGrafter"/>
</dbReference>
<evidence type="ECO:0000256" key="1">
    <source>
        <dbReference type="ARBA" id="ARBA00012344"/>
    </source>
</evidence>
<dbReference type="PANTHER" id="PTHR12192">
    <property type="entry name" value="CATION TRANSPORT PROTEIN CHAC-RELATED"/>
    <property type="match status" value="1"/>
</dbReference>